<organism evidence="2 3">
    <name type="scientific">Proteus mirabilis</name>
    <dbReference type="NCBI Taxonomy" id="584"/>
    <lineage>
        <taxon>Bacteria</taxon>
        <taxon>Pseudomonadati</taxon>
        <taxon>Pseudomonadota</taxon>
        <taxon>Gammaproteobacteria</taxon>
        <taxon>Enterobacterales</taxon>
        <taxon>Morganellaceae</taxon>
        <taxon>Proteus</taxon>
    </lineage>
</organism>
<dbReference type="Pfam" id="PF00581">
    <property type="entry name" value="Rhodanese"/>
    <property type="match status" value="1"/>
</dbReference>
<dbReference type="InterPro" id="IPR036873">
    <property type="entry name" value="Rhodanese-like_dom_sf"/>
</dbReference>
<dbReference type="Proteomes" id="UP000251485">
    <property type="component" value="Unassembled WGS sequence"/>
</dbReference>
<sequence>MLLGNFKSIVDNLSACLDIIVFIMESTLSAQNIRQLLANETPIIDVRAPIEFNQGAMPNAINLPLMNNEERAAVGTCYKQHGSQKSGRVGASIS</sequence>
<dbReference type="EMBL" id="UAUE01000033">
    <property type="protein sequence ID" value="SPZ03049.1"/>
    <property type="molecule type" value="Genomic_DNA"/>
</dbReference>
<dbReference type="Gene3D" id="3.40.250.10">
    <property type="entry name" value="Rhodanese-like domain"/>
    <property type="match status" value="1"/>
</dbReference>
<gene>
    <name evidence="2" type="primary">selU_1</name>
    <name evidence="2" type="ORF">NCTC10975_04731</name>
</gene>
<feature type="domain" description="Rhodanese" evidence="1">
    <location>
        <begin position="37"/>
        <end position="71"/>
    </location>
</feature>
<dbReference type="InterPro" id="IPR001763">
    <property type="entry name" value="Rhodanese-like_dom"/>
</dbReference>
<dbReference type="PROSITE" id="PS50206">
    <property type="entry name" value="RHODANESE_3"/>
    <property type="match status" value="1"/>
</dbReference>
<dbReference type="PANTHER" id="PTHR30401:SF0">
    <property type="entry name" value="TRNA 2-SELENOURIDINE SYNTHASE"/>
    <property type="match status" value="1"/>
</dbReference>
<accession>A0A2X2E4N7</accession>
<dbReference type="SUPFAM" id="SSF52821">
    <property type="entry name" value="Rhodanese/Cell cycle control phosphatase"/>
    <property type="match status" value="1"/>
</dbReference>
<evidence type="ECO:0000259" key="1">
    <source>
        <dbReference type="PROSITE" id="PS50206"/>
    </source>
</evidence>
<protein>
    <submittedName>
        <fullName evidence="2">tRNA 2-selenouridine synthase</fullName>
        <ecNumber evidence="2">2.9.1.-</ecNumber>
    </submittedName>
</protein>
<dbReference type="GO" id="GO:0002098">
    <property type="term" value="P:tRNA wobble uridine modification"/>
    <property type="evidence" value="ECO:0007669"/>
    <property type="project" value="InterPro"/>
</dbReference>
<evidence type="ECO:0000313" key="3">
    <source>
        <dbReference type="Proteomes" id="UP000251485"/>
    </source>
</evidence>
<reference evidence="2 3" key="1">
    <citation type="submission" date="2018-06" db="EMBL/GenBank/DDBJ databases">
        <authorList>
            <consortium name="Pathogen Informatics"/>
            <person name="Doyle S."/>
        </authorList>
    </citation>
    <scope>NUCLEOTIDE SEQUENCE [LARGE SCALE GENOMIC DNA]</scope>
    <source>
        <strain evidence="2 3">NCTC10975</strain>
    </source>
</reference>
<name>A0A2X2E4N7_PROMI</name>
<dbReference type="GO" id="GO:0043828">
    <property type="term" value="F:tRNA 2-selenouridine synthase activity"/>
    <property type="evidence" value="ECO:0007669"/>
    <property type="project" value="InterPro"/>
</dbReference>
<dbReference type="EC" id="2.9.1.-" evidence="2"/>
<proteinExistence type="predicted"/>
<dbReference type="InterPro" id="IPR017582">
    <property type="entry name" value="SelU"/>
</dbReference>
<keyword evidence="2" id="KW-0808">Transferase</keyword>
<evidence type="ECO:0000313" key="2">
    <source>
        <dbReference type="EMBL" id="SPZ03049.1"/>
    </source>
</evidence>
<dbReference type="PANTHER" id="PTHR30401">
    <property type="entry name" value="TRNA 2-SELENOURIDINE SYNTHASE"/>
    <property type="match status" value="1"/>
</dbReference>
<dbReference type="AlphaFoldDB" id="A0A2X2E4N7"/>